<evidence type="ECO:0000256" key="1">
    <source>
        <dbReference type="ARBA" id="ARBA00004123"/>
    </source>
</evidence>
<evidence type="ECO:0000313" key="11">
    <source>
        <dbReference type="EMBL" id="CAD8582807.1"/>
    </source>
</evidence>
<dbReference type="GO" id="GO:0005815">
    <property type="term" value="C:microtubule organizing center"/>
    <property type="evidence" value="ECO:0007669"/>
    <property type="project" value="TreeGrafter"/>
</dbReference>
<dbReference type="GO" id="GO:0007131">
    <property type="term" value="P:reciprocal meiotic recombination"/>
    <property type="evidence" value="ECO:0007669"/>
    <property type="project" value="TreeGrafter"/>
</dbReference>
<reference evidence="11" key="1">
    <citation type="submission" date="2021-01" db="EMBL/GenBank/DDBJ databases">
        <authorList>
            <person name="Corre E."/>
            <person name="Pelletier E."/>
            <person name="Niang G."/>
            <person name="Scheremetjew M."/>
            <person name="Finn R."/>
            <person name="Kale V."/>
            <person name="Holt S."/>
            <person name="Cochrane G."/>
            <person name="Meng A."/>
            <person name="Brown T."/>
            <person name="Cohen L."/>
        </authorList>
    </citation>
    <scope>NUCLEOTIDE SEQUENCE</scope>
    <source>
        <strain evidence="11">CCMP494</strain>
    </source>
</reference>
<dbReference type="CDD" id="cd19489">
    <property type="entry name" value="Rad51D"/>
    <property type="match status" value="1"/>
</dbReference>
<organism evidence="11">
    <name type="scientific">Micromonas pusilla</name>
    <name type="common">Picoplanktonic green alga</name>
    <name type="synonym">Chromulina pusilla</name>
    <dbReference type="NCBI Taxonomy" id="38833"/>
    <lineage>
        <taxon>Eukaryota</taxon>
        <taxon>Viridiplantae</taxon>
        <taxon>Chlorophyta</taxon>
        <taxon>Mamiellophyceae</taxon>
        <taxon>Mamiellales</taxon>
        <taxon>Mamiellaceae</taxon>
        <taxon>Micromonas</taxon>
    </lineage>
</organism>
<evidence type="ECO:0000256" key="9">
    <source>
        <dbReference type="ARBA" id="ARBA00023242"/>
    </source>
</evidence>
<evidence type="ECO:0000256" key="6">
    <source>
        <dbReference type="ARBA" id="ARBA00023125"/>
    </source>
</evidence>
<keyword evidence="3" id="KW-0547">Nucleotide-binding</keyword>
<evidence type="ECO:0000256" key="4">
    <source>
        <dbReference type="ARBA" id="ARBA00022763"/>
    </source>
</evidence>
<dbReference type="Pfam" id="PF08423">
    <property type="entry name" value="Rad51"/>
    <property type="match status" value="1"/>
</dbReference>
<dbReference type="GO" id="GO:0000723">
    <property type="term" value="P:telomere maintenance"/>
    <property type="evidence" value="ECO:0007669"/>
    <property type="project" value="TreeGrafter"/>
</dbReference>
<dbReference type="InterPro" id="IPR051988">
    <property type="entry name" value="HRR_RAD51_Paralog"/>
</dbReference>
<dbReference type="InterPro" id="IPR027417">
    <property type="entry name" value="P-loop_NTPase"/>
</dbReference>
<dbReference type="EMBL" id="HBEV01004912">
    <property type="protein sequence ID" value="CAD8582807.1"/>
    <property type="molecule type" value="Transcribed_RNA"/>
</dbReference>
<comment type="subcellular location">
    <subcellularLocation>
        <location evidence="1">Nucleus</location>
    </subcellularLocation>
</comment>
<keyword evidence="4" id="KW-0227">DNA damage</keyword>
<gene>
    <name evidence="11" type="ORF">MSP1404_LOCUS3751</name>
</gene>
<dbReference type="Gene3D" id="3.40.50.300">
    <property type="entry name" value="P-loop containing nucleotide triphosphate hydrolases"/>
    <property type="match status" value="1"/>
</dbReference>
<feature type="domain" description="RecA family profile 1" evidence="10">
    <location>
        <begin position="31"/>
        <end position="224"/>
    </location>
</feature>
<accession>A0A7S0KKW6</accession>
<dbReference type="PROSITE" id="PS50162">
    <property type="entry name" value="RECA_2"/>
    <property type="match status" value="1"/>
</dbReference>
<dbReference type="InterPro" id="IPR003593">
    <property type="entry name" value="AAA+_ATPase"/>
</dbReference>
<dbReference type="GO" id="GO:0000724">
    <property type="term" value="P:double-strand break repair via homologous recombination"/>
    <property type="evidence" value="ECO:0007669"/>
    <property type="project" value="TreeGrafter"/>
</dbReference>
<dbReference type="SUPFAM" id="SSF52540">
    <property type="entry name" value="P-loop containing nucleoside triphosphate hydrolases"/>
    <property type="match status" value="1"/>
</dbReference>
<comment type="similarity">
    <text evidence="2">Belongs to the RecA family. RAD51 subfamily.</text>
</comment>
<dbReference type="SMART" id="SM00382">
    <property type="entry name" value="AAA"/>
    <property type="match status" value="1"/>
</dbReference>
<evidence type="ECO:0000256" key="8">
    <source>
        <dbReference type="ARBA" id="ARBA00023204"/>
    </source>
</evidence>
<keyword evidence="7" id="KW-0233">DNA recombination</keyword>
<dbReference type="GO" id="GO:0005657">
    <property type="term" value="C:replication fork"/>
    <property type="evidence" value="ECO:0007669"/>
    <property type="project" value="TreeGrafter"/>
</dbReference>
<dbReference type="GO" id="GO:0005524">
    <property type="term" value="F:ATP binding"/>
    <property type="evidence" value="ECO:0007669"/>
    <property type="project" value="UniProtKB-KW"/>
</dbReference>
<keyword evidence="9" id="KW-0539">Nucleus</keyword>
<dbReference type="InterPro" id="IPR020588">
    <property type="entry name" value="RecA_ATP-bd"/>
</dbReference>
<name>A0A7S0KKW6_MICPS</name>
<dbReference type="GO" id="GO:0042148">
    <property type="term" value="P:DNA strand invasion"/>
    <property type="evidence" value="ECO:0007669"/>
    <property type="project" value="TreeGrafter"/>
</dbReference>
<protein>
    <recommendedName>
        <fullName evidence="10">RecA family profile 1 domain-containing protein</fullName>
    </recommendedName>
</protein>
<dbReference type="PANTHER" id="PTHR46457">
    <property type="entry name" value="DNA REPAIR PROTEIN RAD51 HOMOLOG 4"/>
    <property type="match status" value="1"/>
</dbReference>
<keyword evidence="8" id="KW-0234">DNA repair</keyword>
<keyword evidence="5" id="KW-0067">ATP-binding</keyword>
<dbReference type="InterPro" id="IPR047323">
    <property type="entry name" value="Rad51D_C"/>
</dbReference>
<keyword evidence="6" id="KW-0238">DNA-binding</keyword>
<evidence type="ECO:0000256" key="7">
    <source>
        <dbReference type="ARBA" id="ARBA00023172"/>
    </source>
</evidence>
<dbReference type="GO" id="GO:0033063">
    <property type="term" value="C:Rad51B-Rad51C-Rad51D-XRCC2 complex"/>
    <property type="evidence" value="ECO:0007669"/>
    <property type="project" value="TreeGrafter"/>
</dbReference>
<dbReference type="GO" id="GO:0140664">
    <property type="term" value="F:ATP-dependent DNA damage sensor activity"/>
    <property type="evidence" value="ECO:0007669"/>
    <property type="project" value="InterPro"/>
</dbReference>
<dbReference type="AlphaFoldDB" id="A0A7S0KKW6"/>
<evidence type="ECO:0000256" key="3">
    <source>
        <dbReference type="ARBA" id="ARBA00022741"/>
    </source>
</evidence>
<evidence type="ECO:0000256" key="2">
    <source>
        <dbReference type="ARBA" id="ARBA00007095"/>
    </source>
</evidence>
<dbReference type="InterPro" id="IPR013632">
    <property type="entry name" value="Rad51_C"/>
</dbReference>
<dbReference type="PANTHER" id="PTHR46457:SF1">
    <property type="entry name" value="DNA REPAIR PROTEIN RAD51 HOMOLOG 4"/>
    <property type="match status" value="1"/>
</dbReference>
<evidence type="ECO:0000259" key="10">
    <source>
        <dbReference type="PROSITE" id="PS50162"/>
    </source>
</evidence>
<sequence length="292" mass="30478">MELSAERLEQLYLEVAPQILDGPAIEQQLSKLNFLPTGCDGIDDLLEGGLRQGQVTELTGEAGSGKTQLCLSAAASAAALGHRVVYLDTGGGFSAKRIKEFHRGFVTADADSAEVEQHLSLTLDLITVLNVHDILTLFKVLEELALGLSGDPGVPGDGGLEGNQDVVDIGRDMGLLVVDSLSSLLSPVITRLHHQGYTMMASTASLLRSLAPAHNCAVLYTNHTVSAGGNDRGGASIKPALGTRWTSTPHRRVCLGKGHGNDAQGSTAEVIYGPGTGSSCAFKVVGDGIRTL</sequence>
<proteinExistence type="inferred from homology"/>
<dbReference type="GO" id="GO:0000400">
    <property type="term" value="F:four-way junction DNA binding"/>
    <property type="evidence" value="ECO:0007669"/>
    <property type="project" value="TreeGrafter"/>
</dbReference>
<evidence type="ECO:0000256" key="5">
    <source>
        <dbReference type="ARBA" id="ARBA00022840"/>
    </source>
</evidence>
<dbReference type="GO" id="GO:0003697">
    <property type="term" value="F:single-stranded DNA binding"/>
    <property type="evidence" value="ECO:0007669"/>
    <property type="project" value="TreeGrafter"/>
</dbReference>